<evidence type="ECO:0000313" key="2">
    <source>
        <dbReference type="EMBL" id="KXX82373.1"/>
    </source>
</evidence>
<dbReference type="STRING" id="100816.A0A175WFA7"/>
<comment type="caution">
    <text evidence="2">The sequence shown here is derived from an EMBL/GenBank/DDBJ whole genome shotgun (WGS) entry which is preliminary data.</text>
</comment>
<evidence type="ECO:0000313" key="3">
    <source>
        <dbReference type="Proteomes" id="UP000078237"/>
    </source>
</evidence>
<keyword evidence="3" id="KW-1185">Reference proteome</keyword>
<dbReference type="Proteomes" id="UP000078237">
    <property type="component" value="Unassembled WGS sequence"/>
</dbReference>
<dbReference type="EMBL" id="LCTW02000016">
    <property type="protein sequence ID" value="KXX82373.1"/>
    <property type="molecule type" value="Genomic_DNA"/>
</dbReference>
<name>A0A175WFA7_9PEZI</name>
<dbReference type="OrthoDB" id="4646997at2759"/>
<feature type="region of interest" description="Disordered" evidence="1">
    <location>
        <begin position="152"/>
        <end position="176"/>
    </location>
</feature>
<sequence length="415" mass="46905">MGYKLYSARTPEDLLARSEEHNGIQVVSQLSRADLVAPASRWTSRHLVAYRLLTHPKTNFLPTLETDHNEQCPLCRTEQPCSQELDYANIDVLLGETPRALCTKSEGELMRLSGGAFWAALARAAHPEIADEAKAYPRRDRSQVERPGYVNSASAILGSSSPTQPSSSEFEGDMGDLDEDMHEERRNKPEEVTVHLVTRFLQHTLSLCLVQRPSIVIKREEVRFRVERKKTTAYIGSAPVTAEDDGGICLMRQNGVGWEMVYQCLAILEAKRAFQHIRFEERSGNYTPTVSNAHLAQYLGEAVVTWKDNQEYLANGVFLIAATSTFIRFIHFTFGRDYMEYLDAPDQETQIDLANDDERDAFAYMHSTDWFNLQLPEGRRIALCHILALVRWHAGDVARQAASGLSADDHMDIQE</sequence>
<accession>A0A175WFA7</accession>
<gene>
    <name evidence="2" type="ORF">MMYC01_201286</name>
</gene>
<protein>
    <submittedName>
        <fullName evidence="2">Uncharacterized protein</fullName>
    </submittedName>
</protein>
<dbReference type="VEuPathDB" id="FungiDB:MMYC01_201286"/>
<proteinExistence type="predicted"/>
<feature type="compositionally biased region" description="Low complexity" evidence="1">
    <location>
        <begin position="159"/>
        <end position="168"/>
    </location>
</feature>
<reference evidence="2 3" key="1">
    <citation type="journal article" date="2016" name="Genome Announc.">
        <title>Genome Sequence of Madurella mycetomatis mm55, Isolated from a Human Mycetoma Case in Sudan.</title>
        <authorList>
            <person name="Smit S."/>
            <person name="Derks M.F."/>
            <person name="Bervoets S."/>
            <person name="Fahal A."/>
            <person name="van Leeuwen W."/>
            <person name="van Belkum A."/>
            <person name="van de Sande W.W."/>
        </authorList>
    </citation>
    <scope>NUCLEOTIDE SEQUENCE [LARGE SCALE GENOMIC DNA]</scope>
    <source>
        <strain evidence="3">mm55</strain>
    </source>
</reference>
<dbReference type="AlphaFoldDB" id="A0A175WFA7"/>
<organism evidence="2 3">
    <name type="scientific">Madurella mycetomatis</name>
    <dbReference type="NCBI Taxonomy" id="100816"/>
    <lineage>
        <taxon>Eukaryota</taxon>
        <taxon>Fungi</taxon>
        <taxon>Dikarya</taxon>
        <taxon>Ascomycota</taxon>
        <taxon>Pezizomycotina</taxon>
        <taxon>Sordariomycetes</taxon>
        <taxon>Sordariomycetidae</taxon>
        <taxon>Sordariales</taxon>
        <taxon>Sordariales incertae sedis</taxon>
        <taxon>Madurella</taxon>
    </lineage>
</organism>
<evidence type="ECO:0000256" key="1">
    <source>
        <dbReference type="SAM" id="MobiDB-lite"/>
    </source>
</evidence>